<dbReference type="EMBL" id="AQQV01000001">
    <property type="protein sequence ID" value="ORE88347.1"/>
    <property type="molecule type" value="Genomic_DNA"/>
</dbReference>
<dbReference type="SUPFAM" id="SSF109604">
    <property type="entry name" value="HD-domain/PDEase-like"/>
    <property type="match status" value="1"/>
</dbReference>
<keyword evidence="3" id="KW-0378">Hydrolase</keyword>
<dbReference type="InterPro" id="IPR006675">
    <property type="entry name" value="HDIG_dom"/>
</dbReference>
<dbReference type="InterPro" id="IPR052340">
    <property type="entry name" value="RNase_Y/CdgJ"/>
</dbReference>
<dbReference type="InterPro" id="IPR013976">
    <property type="entry name" value="HDOD"/>
</dbReference>
<evidence type="ECO:0000259" key="1">
    <source>
        <dbReference type="PROSITE" id="PS51831"/>
    </source>
</evidence>
<accession>A0A1Y1SFB4</accession>
<dbReference type="PANTHER" id="PTHR33525:SF3">
    <property type="entry name" value="RIBONUCLEASE Y"/>
    <property type="match status" value="1"/>
</dbReference>
<organism evidence="3 4">
    <name type="scientific">Oceanococcus atlanticus</name>
    <dbReference type="NCBI Taxonomy" id="1317117"/>
    <lineage>
        <taxon>Bacteria</taxon>
        <taxon>Pseudomonadati</taxon>
        <taxon>Pseudomonadota</taxon>
        <taxon>Gammaproteobacteria</taxon>
        <taxon>Chromatiales</taxon>
        <taxon>Oceanococcaceae</taxon>
        <taxon>Oceanococcus</taxon>
    </lineage>
</organism>
<feature type="domain" description="HD" evidence="1">
    <location>
        <begin position="399"/>
        <end position="523"/>
    </location>
</feature>
<dbReference type="SMART" id="SM00471">
    <property type="entry name" value="HDc"/>
    <property type="match status" value="1"/>
</dbReference>
<dbReference type="InterPro" id="IPR006674">
    <property type="entry name" value="HD_domain"/>
</dbReference>
<dbReference type="PANTHER" id="PTHR33525">
    <property type="match status" value="1"/>
</dbReference>
<evidence type="ECO:0000313" key="3">
    <source>
        <dbReference type="EMBL" id="ORE88347.1"/>
    </source>
</evidence>
<evidence type="ECO:0000259" key="2">
    <source>
        <dbReference type="PROSITE" id="PS51833"/>
    </source>
</evidence>
<gene>
    <name evidence="3" type="ORF">ATO7_00690</name>
</gene>
<protein>
    <submittedName>
        <fullName evidence="3">Metal dependent phosphohydrolase</fullName>
    </submittedName>
</protein>
<dbReference type="Pfam" id="PF08668">
    <property type="entry name" value="HDOD"/>
    <property type="match status" value="1"/>
</dbReference>
<dbReference type="InterPro" id="IPR003607">
    <property type="entry name" value="HD/PDEase_dom"/>
</dbReference>
<comment type="caution">
    <text evidence="3">The sequence shown here is derived from an EMBL/GenBank/DDBJ whole genome shotgun (WGS) entry which is preliminary data.</text>
</comment>
<name>A0A1Y1SFB4_9GAMM</name>
<dbReference type="GO" id="GO:0016787">
    <property type="term" value="F:hydrolase activity"/>
    <property type="evidence" value="ECO:0007669"/>
    <property type="project" value="UniProtKB-KW"/>
</dbReference>
<dbReference type="STRING" id="1317117.ATO7_00690"/>
<dbReference type="CDD" id="cd00077">
    <property type="entry name" value="HDc"/>
    <property type="match status" value="1"/>
</dbReference>
<dbReference type="PROSITE" id="PS51831">
    <property type="entry name" value="HD"/>
    <property type="match status" value="1"/>
</dbReference>
<dbReference type="Proteomes" id="UP000192342">
    <property type="component" value="Unassembled WGS sequence"/>
</dbReference>
<dbReference type="AlphaFoldDB" id="A0A1Y1SFB4"/>
<dbReference type="PROSITE" id="PS51833">
    <property type="entry name" value="HDOD"/>
    <property type="match status" value="1"/>
</dbReference>
<dbReference type="NCBIfam" id="TIGR00277">
    <property type="entry name" value="HDIG"/>
    <property type="match status" value="1"/>
</dbReference>
<dbReference type="Gene3D" id="1.10.3210.10">
    <property type="entry name" value="Hypothetical protein af1432"/>
    <property type="match status" value="1"/>
</dbReference>
<reference evidence="3 4" key="1">
    <citation type="submission" date="2013-04" db="EMBL/GenBank/DDBJ databases">
        <title>Oceanococcus atlanticus 22II-S10r2 Genome Sequencing.</title>
        <authorList>
            <person name="Lai Q."/>
            <person name="Li G."/>
            <person name="Shao Z."/>
        </authorList>
    </citation>
    <scope>NUCLEOTIDE SEQUENCE [LARGE SCALE GENOMIC DNA]</scope>
    <source>
        <strain evidence="3 4">22II-S10r2</strain>
    </source>
</reference>
<sequence>MTMTAQRQNQTDASHFAPVFALTYRGISADADEPRIVELLARLLRLSSDQTRQALQQPPLKLAEYADRERLRKHQLGLARLGCITSIDDAWSYADWSVDAELKEHYAVAHDDVEPRVFGLLRVNPAPGHATLSLKGASVEHASAHVLNHEDILLDTSPQMAARLREDIQRLSKHFSNADCVIKTALGLYPQDAINLSELLDTLQRRLDVHTLDAPAQSPLHPLQRPFSGRQWPLMLHAGSQALADLATLPLAKRCDILNHWPVLCEAQTEPHTSDASNALRSWQRGAESRQRGLAQLREHCEHLDRLPTLPAVALQVYRLTMDPNSSVEALSQLVEQDPSLSTRILAMVNSSWFGLRARVDSIAHALVVIGRQELAHLALMISSEKVFRGLSGDAAQALWRHSARVADIARVLGQRVNHAEPATLFTAALLHDVGKIVLLSFEGSRLTTLQNQARDLGLPLFELERETWEHDHASLGAALLAHWGLPAGLCASVAEHHGPRPGNGQISRDAALIALADDLAHRIDGSEPWSDSTRLRRAQIDALTPLLGQLTNDTLALLAEDLRDELRSPISA</sequence>
<proteinExistence type="predicted"/>
<evidence type="ECO:0000313" key="4">
    <source>
        <dbReference type="Proteomes" id="UP000192342"/>
    </source>
</evidence>
<keyword evidence="4" id="KW-1185">Reference proteome</keyword>
<feature type="domain" description="HDOD" evidence="2">
    <location>
        <begin position="307"/>
        <end position="500"/>
    </location>
</feature>